<keyword evidence="7" id="KW-1185">Reference proteome</keyword>
<keyword evidence="4" id="KW-0812">Transmembrane</keyword>
<name>A0A5C6RIL6_9BACT</name>
<reference evidence="6 7" key="1">
    <citation type="submission" date="2019-08" db="EMBL/GenBank/DDBJ databases">
        <title>Genome of Phaeodactylibacter luteus.</title>
        <authorList>
            <person name="Bowman J.P."/>
        </authorList>
    </citation>
    <scope>NUCLEOTIDE SEQUENCE [LARGE SCALE GENOMIC DNA]</scope>
    <source>
        <strain evidence="6 7">KCTC 42180</strain>
    </source>
</reference>
<protein>
    <submittedName>
        <fullName evidence="6">Glycosyltransferase</fullName>
    </submittedName>
</protein>
<evidence type="ECO:0000259" key="5">
    <source>
        <dbReference type="Pfam" id="PF00535"/>
    </source>
</evidence>
<evidence type="ECO:0000313" key="6">
    <source>
        <dbReference type="EMBL" id="TXB62131.1"/>
    </source>
</evidence>
<evidence type="ECO:0000256" key="2">
    <source>
        <dbReference type="ARBA" id="ARBA00022676"/>
    </source>
</evidence>
<evidence type="ECO:0000256" key="3">
    <source>
        <dbReference type="ARBA" id="ARBA00022679"/>
    </source>
</evidence>
<evidence type="ECO:0000313" key="7">
    <source>
        <dbReference type="Proteomes" id="UP000321580"/>
    </source>
</evidence>
<comment type="caution">
    <text evidence="6">The sequence shown here is derived from an EMBL/GenBank/DDBJ whole genome shotgun (WGS) entry which is preliminary data.</text>
</comment>
<keyword evidence="4" id="KW-0472">Membrane</keyword>
<feature type="domain" description="Glycosyltransferase 2-like" evidence="5">
    <location>
        <begin position="47"/>
        <end position="167"/>
    </location>
</feature>
<comment type="similarity">
    <text evidence="1">Belongs to the glycosyltransferase 2 family.</text>
</comment>
<dbReference type="InterPro" id="IPR001173">
    <property type="entry name" value="Glyco_trans_2-like"/>
</dbReference>
<feature type="transmembrane region" description="Helical" evidence="4">
    <location>
        <begin position="351"/>
        <end position="372"/>
    </location>
</feature>
<feature type="transmembrane region" description="Helical" evidence="4">
    <location>
        <begin position="287"/>
        <end position="306"/>
    </location>
</feature>
<dbReference type="SUPFAM" id="SSF53448">
    <property type="entry name" value="Nucleotide-diphospho-sugar transferases"/>
    <property type="match status" value="1"/>
</dbReference>
<keyword evidence="4" id="KW-1133">Transmembrane helix</keyword>
<gene>
    <name evidence="6" type="ORF">FRY97_15565</name>
</gene>
<dbReference type="EMBL" id="VOOR01000036">
    <property type="protein sequence ID" value="TXB62131.1"/>
    <property type="molecule type" value="Genomic_DNA"/>
</dbReference>
<dbReference type="AlphaFoldDB" id="A0A5C6RIL6"/>
<organism evidence="6 7">
    <name type="scientific">Phaeodactylibacter luteus</name>
    <dbReference type="NCBI Taxonomy" id="1564516"/>
    <lineage>
        <taxon>Bacteria</taxon>
        <taxon>Pseudomonadati</taxon>
        <taxon>Bacteroidota</taxon>
        <taxon>Saprospiria</taxon>
        <taxon>Saprospirales</taxon>
        <taxon>Haliscomenobacteraceae</taxon>
        <taxon>Phaeodactylibacter</taxon>
    </lineage>
</organism>
<keyword evidence="2" id="KW-0328">Glycosyltransferase</keyword>
<dbReference type="OrthoDB" id="9805625at2"/>
<proteinExistence type="inferred from homology"/>
<keyword evidence="3 6" id="KW-0808">Transferase</keyword>
<dbReference type="PANTHER" id="PTHR43630:SF1">
    <property type="entry name" value="POLY-BETA-1,6-N-ACETYL-D-GLUCOSAMINE SYNTHASE"/>
    <property type="match status" value="1"/>
</dbReference>
<dbReference type="PANTHER" id="PTHR43630">
    <property type="entry name" value="POLY-BETA-1,6-N-ACETYL-D-GLUCOSAMINE SYNTHASE"/>
    <property type="match status" value="1"/>
</dbReference>
<dbReference type="Proteomes" id="UP000321580">
    <property type="component" value="Unassembled WGS sequence"/>
</dbReference>
<dbReference type="Pfam" id="PF00535">
    <property type="entry name" value="Glycos_transf_2"/>
    <property type="match status" value="1"/>
</dbReference>
<dbReference type="InterPro" id="IPR029044">
    <property type="entry name" value="Nucleotide-diphossugar_trans"/>
</dbReference>
<evidence type="ECO:0000256" key="1">
    <source>
        <dbReference type="ARBA" id="ARBA00006739"/>
    </source>
</evidence>
<sequence length="384" mass="41226">MWLLFSVFVLLTALLSAAYAGLIFYILKVWGQLPDAAPAAQQLPAATVLVPARNEAGHLEACLHSLCRQDYPGAALHVLVLDDHSEDHTAAIAASFSHLGVALLKMESHPPPEGARAYKKWALTTGIAHADTPIILTTDADCVLPPTWAREMAGQLGEGGWAAVSGPVLCELQPTALSRFQALDFAGMMVVTAAGLRSGAFTLGNGASLGFRKTAFEEVGGYAGNEQYASGDDVFLLGKLNKAFPGQVGFLKSATAAVQTQAKPTWKELAEQRLRWGTKNKSAAQGLGSLLALGTVFGLSLSILASPFLALAFGWRALLWGSALFAFKAAADYTLLRRAALYFRQQPALRHFWGAEALHTGYIALIGLWALFRKEYEWKGRRVS</sequence>
<dbReference type="GO" id="GO:0016757">
    <property type="term" value="F:glycosyltransferase activity"/>
    <property type="evidence" value="ECO:0007669"/>
    <property type="project" value="UniProtKB-KW"/>
</dbReference>
<accession>A0A5C6RIL6</accession>
<dbReference type="RefSeq" id="WP_147168486.1">
    <property type="nucleotide sequence ID" value="NZ_VOOR01000036.1"/>
</dbReference>
<evidence type="ECO:0000256" key="4">
    <source>
        <dbReference type="SAM" id="Phobius"/>
    </source>
</evidence>
<dbReference type="Gene3D" id="3.90.550.10">
    <property type="entry name" value="Spore Coat Polysaccharide Biosynthesis Protein SpsA, Chain A"/>
    <property type="match status" value="1"/>
</dbReference>